<comment type="caution">
    <text evidence="1">The sequence shown here is derived from an EMBL/GenBank/DDBJ whole genome shotgun (WGS) entry which is preliminary data.</text>
</comment>
<gene>
    <name evidence="1" type="ORF">XENOCAPTIV_003099</name>
</gene>
<evidence type="ECO:0000313" key="1">
    <source>
        <dbReference type="EMBL" id="MEQ2217282.1"/>
    </source>
</evidence>
<name>A0ABV0SCS6_9TELE</name>
<reference evidence="1 2" key="1">
    <citation type="submission" date="2021-06" db="EMBL/GenBank/DDBJ databases">
        <authorList>
            <person name="Palmer J.M."/>
        </authorList>
    </citation>
    <scope>NUCLEOTIDE SEQUENCE [LARGE SCALE GENOMIC DNA]</scope>
    <source>
        <strain evidence="1 2">XC_2019</strain>
        <tissue evidence="1">Muscle</tissue>
    </source>
</reference>
<protein>
    <submittedName>
        <fullName evidence="1">Uncharacterized protein</fullName>
    </submittedName>
</protein>
<evidence type="ECO:0000313" key="2">
    <source>
        <dbReference type="Proteomes" id="UP001434883"/>
    </source>
</evidence>
<keyword evidence="2" id="KW-1185">Reference proteome</keyword>
<organism evidence="1 2">
    <name type="scientific">Xenoophorus captivus</name>
    <dbReference type="NCBI Taxonomy" id="1517983"/>
    <lineage>
        <taxon>Eukaryota</taxon>
        <taxon>Metazoa</taxon>
        <taxon>Chordata</taxon>
        <taxon>Craniata</taxon>
        <taxon>Vertebrata</taxon>
        <taxon>Euteleostomi</taxon>
        <taxon>Actinopterygii</taxon>
        <taxon>Neopterygii</taxon>
        <taxon>Teleostei</taxon>
        <taxon>Neoteleostei</taxon>
        <taxon>Acanthomorphata</taxon>
        <taxon>Ovalentaria</taxon>
        <taxon>Atherinomorphae</taxon>
        <taxon>Cyprinodontiformes</taxon>
        <taxon>Goodeidae</taxon>
        <taxon>Xenoophorus</taxon>
    </lineage>
</organism>
<sequence>MVRVSVCMCVRIIVGEREPVDLPRDSVVKTTSLAPLVLRGDKGDFLVVLSGQILSSLSVNPFLKVFFKSKEEQRLRRRKRHSKCEIGYMVGDYGILLVWHQWCLAS</sequence>
<dbReference type="Proteomes" id="UP001434883">
    <property type="component" value="Unassembled WGS sequence"/>
</dbReference>
<accession>A0ABV0SCS6</accession>
<proteinExistence type="predicted"/>
<dbReference type="EMBL" id="JAHRIN010075752">
    <property type="protein sequence ID" value="MEQ2217282.1"/>
    <property type="molecule type" value="Genomic_DNA"/>
</dbReference>